<dbReference type="Proteomes" id="UP001476282">
    <property type="component" value="Unassembled WGS sequence"/>
</dbReference>
<evidence type="ECO:0008006" key="3">
    <source>
        <dbReference type="Google" id="ProtNLM"/>
    </source>
</evidence>
<dbReference type="InterPro" id="IPR011009">
    <property type="entry name" value="Kinase-like_dom_sf"/>
</dbReference>
<reference evidence="1 2" key="1">
    <citation type="submission" date="2024-02" db="EMBL/GenBank/DDBJ databases">
        <title>Haloferula sargassicola NBRC 104335.</title>
        <authorList>
            <person name="Ichikawa N."/>
            <person name="Katano-Makiyama Y."/>
            <person name="Hidaka K."/>
        </authorList>
    </citation>
    <scope>NUCLEOTIDE SEQUENCE [LARGE SCALE GENOMIC DNA]</scope>
    <source>
        <strain evidence="1 2">NBRC 104335</strain>
    </source>
</reference>
<dbReference type="EMBL" id="BAABRI010000001">
    <property type="protein sequence ID" value="GAA5480935.1"/>
    <property type="molecule type" value="Genomic_DNA"/>
</dbReference>
<keyword evidence="2" id="KW-1185">Reference proteome</keyword>
<evidence type="ECO:0000313" key="2">
    <source>
        <dbReference type="Proteomes" id="UP001476282"/>
    </source>
</evidence>
<sequence length="131" mass="15261">MRELKDGIRSEVRLDWTGRVHKRFRGTDADKRYATEVEVLKVLEERGCPYVPKLLEEHPEELYFVTTSVGQPAPTISKERALALFADLEHTYGVRHLDAERRNVTYDNKAGRFCLIDFELAEIMPMPEPRE</sequence>
<proteinExistence type="predicted"/>
<comment type="caution">
    <text evidence="1">The sequence shown here is derived from an EMBL/GenBank/DDBJ whole genome shotgun (WGS) entry which is preliminary data.</text>
</comment>
<dbReference type="SUPFAM" id="SSF56112">
    <property type="entry name" value="Protein kinase-like (PK-like)"/>
    <property type="match status" value="1"/>
</dbReference>
<dbReference type="RefSeq" id="WP_353565093.1">
    <property type="nucleotide sequence ID" value="NZ_BAABRI010000001.1"/>
</dbReference>
<dbReference type="Gene3D" id="1.10.510.10">
    <property type="entry name" value="Transferase(Phosphotransferase) domain 1"/>
    <property type="match status" value="1"/>
</dbReference>
<evidence type="ECO:0000313" key="1">
    <source>
        <dbReference type="EMBL" id="GAA5480935.1"/>
    </source>
</evidence>
<organism evidence="1 2">
    <name type="scientific">Haloferula sargassicola</name>
    <dbReference type="NCBI Taxonomy" id="490096"/>
    <lineage>
        <taxon>Bacteria</taxon>
        <taxon>Pseudomonadati</taxon>
        <taxon>Verrucomicrobiota</taxon>
        <taxon>Verrucomicrobiia</taxon>
        <taxon>Verrucomicrobiales</taxon>
        <taxon>Verrucomicrobiaceae</taxon>
        <taxon>Haloferula</taxon>
    </lineage>
</organism>
<protein>
    <recommendedName>
        <fullName evidence="3">Serine/threonine protein phosphatase</fullName>
    </recommendedName>
</protein>
<accession>A0ABP9UHF1</accession>
<gene>
    <name evidence="1" type="ORF">Hsar01_00140</name>
</gene>
<name>A0ABP9UHF1_9BACT</name>